<evidence type="ECO:0000256" key="2">
    <source>
        <dbReference type="ARBA" id="ARBA00022723"/>
    </source>
</evidence>
<keyword evidence="5" id="KW-0482">Metalloprotease</keyword>
<reference evidence="7 8" key="1">
    <citation type="journal article" date="2019" name="Int. J. Syst. Evol. Microbiol.">
        <title>The Global Catalogue of Microorganisms (GCM) 10K type strain sequencing project: providing services to taxonomists for standard genome sequencing and annotation.</title>
        <authorList>
            <consortium name="The Broad Institute Genomics Platform"/>
            <consortium name="The Broad Institute Genome Sequencing Center for Infectious Disease"/>
            <person name="Wu L."/>
            <person name="Ma J."/>
        </authorList>
    </citation>
    <scope>NUCLEOTIDE SEQUENCE [LARGE SCALE GENOMIC DNA]</scope>
    <source>
        <strain evidence="7 8">CGMCC 1.12859</strain>
    </source>
</reference>
<comment type="caution">
    <text evidence="7">The sequence shown here is derived from an EMBL/GenBank/DDBJ whole genome shotgun (WGS) entry which is preliminary data.</text>
</comment>
<evidence type="ECO:0000313" key="7">
    <source>
        <dbReference type="EMBL" id="MFD1567409.1"/>
    </source>
</evidence>
<keyword evidence="2" id="KW-0479">Metal-binding</keyword>
<sequence>MLSIPRAAYGAVLAHADAGGENEVCGILAGERTGDGGEDARVETVHRATNVAETPETRYLIDPEQQLQLIEEIEAAGREVIGFYHSHPRGPPAPSETDAERATWPGYSYAICVPGEHPYLGSWRWTGETFEREAVALRPD</sequence>
<evidence type="ECO:0000256" key="5">
    <source>
        <dbReference type="ARBA" id="ARBA00023049"/>
    </source>
</evidence>
<dbReference type="RefSeq" id="WP_267646380.1">
    <property type="nucleotide sequence ID" value="NZ_JANHGR010000001.1"/>
</dbReference>
<keyword evidence="1" id="KW-0645">Protease</keyword>
<evidence type="ECO:0000256" key="4">
    <source>
        <dbReference type="ARBA" id="ARBA00022833"/>
    </source>
</evidence>
<keyword evidence="3 7" id="KW-0378">Hydrolase</keyword>
<keyword evidence="4" id="KW-0862">Zinc</keyword>
<dbReference type="PANTHER" id="PTHR34858:SF1">
    <property type="entry name" value="CYSO-CYSTEINE PEPTIDASE"/>
    <property type="match status" value="1"/>
</dbReference>
<dbReference type="InterPro" id="IPR051929">
    <property type="entry name" value="VirAsm_ModProt"/>
</dbReference>
<dbReference type="GO" id="GO:0006508">
    <property type="term" value="P:proteolysis"/>
    <property type="evidence" value="ECO:0007669"/>
    <property type="project" value="UniProtKB-KW"/>
</dbReference>
<dbReference type="Proteomes" id="UP001597139">
    <property type="component" value="Unassembled WGS sequence"/>
</dbReference>
<name>A0ABD6BS12_9EURY</name>
<dbReference type="InterPro" id="IPR028090">
    <property type="entry name" value="JAB_dom_prok"/>
</dbReference>
<dbReference type="CDD" id="cd08070">
    <property type="entry name" value="MPN_like"/>
    <property type="match status" value="1"/>
</dbReference>
<dbReference type="PANTHER" id="PTHR34858">
    <property type="entry name" value="CYSO-CYSTEINE PEPTIDASE"/>
    <property type="match status" value="1"/>
</dbReference>
<dbReference type="EC" id="3.4.19.15" evidence="7"/>
<evidence type="ECO:0000259" key="6">
    <source>
        <dbReference type="PROSITE" id="PS50249"/>
    </source>
</evidence>
<dbReference type="NCBIfam" id="NF041370">
    <property type="entry name" value="desamp_Halo"/>
    <property type="match status" value="1"/>
</dbReference>
<keyword evidence="8" id="KW-1185">Reference proteome</keyword>
<proteinExistence type="predicted"/>
<dbReference type="SMART" id="SM00232">
    <property type="entry name" value="JAB_MPN"/>
    <property type="match status" value="1"/>
</dbReference>
<evidence type="ECO:0000256" key="3">
    <source>
        <dbReference type="ARBA" id="ARBA00022801"/>
    </source>
</evidence>
<dbReference type="GO" id="GO:0008237">
    <property type="term" value="F:metallopeptidase activity"/>
    <property type="evidence" value="ECO:0007669"/>
    <property type="project" value="UniProtKB-KW"/>
</dbReference>
<dbReference type="InterPro" id="IPR053551">
    <property type="entry name" value="Metalloprotease_DSAMP"/>
</dbReference>
<organism evidence="7 8">
    <name type="scientific">Halolamina litorea</name>
    <dbReference type="NCBI Taxonomy" id="1515593"/>
    <lineage>
        <taxon>Archaea</taxon>
        <taxon>Methanobacteriati</taxon>
        <taxon>Methanobacteriota</taxon>
        <taxon>Stenosarchaea group</taxon>
        <taxon>Halobacteria</taxon>
        <taxon>Halobacteriales</taxon>
        <taxon>Haloferacaceae</taxon>
    </lineage>
</organism>
<dbReference type="PROSITE" id="PS50249">
    <property type="entry name" value="MPN"/>
    <property type="match status" value="1"/>
</dbReference>
<dbReference type="GO" id="GO:0046872">
    <property type="term" value="F:metal ion binding"/>
    <property type="evidence" value="ECO:0007669"/>
    <property type="project" value="UniProtKB-KW"/>
</dbReference>
<evidence type="ECO:0000256" key="1">
    <source>
        <dbReference type="ARBA" id="ARBA00022670"/>
    </source>
</evidence>
<dbReference type="InterPro" id="IPR000555">
    <property type="entry name" value="JAMM/MPN+_dom"/>
</dbReference>
<accession>A0ABD6BS12</accession>
<dbReference type="Gene3D" id="3.40.140.10">
    <property type="entry name" value="Cytidine Deaminase, domain 2"/>
    <property type="match status" value="1"/>
</dbReference>
<dbReference type="Pfam" id="PF14464">
    <property type="entry name" value="Prok-JAB"/>
    <property type="match status" value="1"/>
</dbReference>
<dbReference type="SUPFAM" id="SSF102712">
    <property type="entry name" value="JAB1/MPN domain"/>
    <property type="match status" value="1"/>
</dbReference>
<protein>
    <submittedName>
        <fullName evidence="7">Desampylase</fullName>
        <ecNumber evidence="7">3.4.19.15</ecNumber>
    </submittedName>
</protein>
<dbReference type="AlphaFoldDB" id="A0ABD6BS12"/>
<dbReference type="EMBL" id="JBHUCZ010000003">
    <property type="protein sequence ID" value="MFD1567409.1"/>
    <property type="molecule type" value="Genomic_DNA"/>
</dbReference>
<gene>
    <name evidence="7" type="ORF">ACFSAU_07880</name>
</gene>
<dbReference type="InterPro" id="IPR037518">
    <property type="entry name" value="MPN"/>
</dbReference>
<feature type="domain" description="MPN" evidence="6">
    <location>
        <begin position="1"/>
        <end position="140"/>
    </location>
</feature>
<evidence type="ECO:0000313" key="8">
    <source>
        <dbReference type="Proteomes" id="UP001597139"/>
    </source>
</evidence>